<organism evidence="7 8">
    <name type="scientific">Alteromonas gracilis</name>
    <dbReference type="NCBI Taxonomy" id="1479524"/>
    <lineage>
        <taxon>Bacteria</taxon>
        <taxon>Pseudomonadati</taxon>
        <taxon>Pseudomonadota</taxon>
        <taxon>Gammaproteobacteria</taxon>
        <taxon>Alteromonadales</taxon>
        <taxon>Alteromonadaceae</taxon>
        <taxon>Alteromonas/Salinimonas group</taxon>
        <taxon>Alteromonas</taxon>
    </lineage>
</organism>
<comment type="caution">
    <text evidence="7">The sequence shown here is derived from an EMBL/GenBank/DDBJ whole genome shotgun (WGS) entry which is preliminary data.</text>
</comment>
<evidence type="ECO:0000256" key="2">
    <source>
        <dbReference type="ARBA" id="ARBA00012646"/>
    </source>
</evidence>
<dbReference type="Proteomes" id="UP000239539">
    <property type="component" value="Unassembled WGS sequence"/>
</dbReference>
<accession>A0ABX5CNV7</accession>
<evidence type="ECO:0000256" key="5">
    <source>
        <dbReference type="PIRNR" id="PIRNR000898"/>
    </source>
</evidence>
<dbReference type="InterPro" id="IPR004843">
    <property type="entry name" value="Calcineurin-like_PHP"/>
</dbReference>
<keyword evidence="4 5" id="KW-0378">Hydrolase</keyword>
<dbReference type="EMBL" id="PVNO01000025">
    <property type="protein sequence ID" value="PRO69247.1"/>
    <property type="molecule type" value="Genomic_DNA"/>
</dbReference>
<evidence type="ECO:0000256" key="4">
    <source>
        <dbReference type="ARBA" id="ARBA00022801"/>
    </source>
</evidence>
<evidence type="ECO:0000256" key="3">
    <source>
        <dbReference type="ARBA" id="ARBA00022729"/>
    </source>
</evidence>
<comment type="catalytic activity">
    <reaction evidence="1 5">
        <text>a phosphate monoester + H2O = an alcohol + phosphate</text>
        <dbReference type="Rhea" id="RHEA:15017"/>
        <dbReference type="ChEBI" id="CHEBI:15377"/>
        <dbReference type="ChEBI" id="CHEBI:30879"/>
        <dbReference type="ChEBI" id="CHEBI:43474"/>
        <dbReference type="ChEBI" id="CHEBI:67140"/>
        <dbReference type="EC" id="3.1.3.2"/>
    </reaction>
</comment>
<reference evidence="8" key="1">
    <citation type="journal article" date="2020" name="Int. J. Syst. Evol. Microbiol.">
        <title>Alteromonas alba sp. nov., a marine bacterium isolated from the seawater of the West Pacific Ocean.</title>
        <authorList>
            <person name="Sun C."/>
            <person name="Wu Y.-H."/>
            <person name="Xamxidin M."/>
            <person name="Cheng H."/>
            <person name="Xu X.-W."/>
        </authorList>
    </citation>
    <scope>NUCLEOTIDE SEQUENCE [LARGE SCALE GENOMIC DNA]</scope>
    <source>
        <strain evidence="8">9a2</strain>
    </source>
</reference>
<dbReference type="Gene3D" id="3.60.21.10">
    <property type="match status" value="1"/>
</dbReference>
<dbReference type="PANTHER" id="PTHR10161">
    <property type="entry name" value="TARTRATE-RESISTANT ACID PHOSPHATASE TYPE 5"/>
    <property type="match status" value="1"/>
</dbReference>
<dbReference type="PANTHER" id="PTHR10161:SF14">
    <property type="entry name" value="TARTRATE-RESISTANT ACID PHOSPHATASE TYPE 5"/>
    <property type="match status" value="1"/>
</dbReference>
<sequence length="321" mass="36223">MENAKATNAQYSQSYYAHTTIEGLSVPDDAVSFLTLGDWGRNGHFYQKHVAKWLDIASYQLDAEFIATTGDNFYDNGVGSIDDPYWLSSYENIYHQPHLFIDWYPVLGNHDYRGNWQAQIDYSTKSRRWEMPAQYYSKTLKLDDGSSALLLFIDTSPLNPDYAGEAKYQEAYSQGTSEQLAWINAMLAKEQYTWKVVIGHHPLYSSGKRYGKTEAIKDVLEPIFHKHGVNLYVAGHEHDLQHNQLPGDDLVHVVSGGGSEVRPVGNYDFTQFAKSTGGFVSVSVTAKNIFLNYIDHNGKTIYTHTMNKASKASSTTTTQDQ</sequence>
<evidence type="ECO:0000313" key="8">
    <source>
        <dbReference type="Proteomes" id="UP000239539"/>
    </source>
</evidence>
<evidence type="ECO:0000259" key="6">
    <source>
        <dbReference type="Pfam" id="PF00149"/>
    </source>
</evidence>
<protein>
    <recommendedName>
        <fullName evidence="2 5">acid phosphatase</fullName>
        <ecNumber evidence="2 5">3.1.3.2</ecNumber>
    </recommendedName>
</protein>
<proteinExistence type="predicted"/>
<keyword evidence="5" id="KW-0408">Iron</keyword>
<feature type="domain" description="Calcineurin-like phosphoesterase" evidence="6">
    <location>
        <begin position="33"/>
        <end position="239"/>
    </location>
</feature>
<evidence type="ECO:0000256" key="1">
    <source>
        <dbReference type="ARBA" id="ARBA00000032"/>
    </source>
</evidence>
<dbReference type="InterPro" id="IPR051558">
    <property type="entry name" value="Metallophosphoesterase_PAP"/>
</dbReference>
<dbReference type="PIRSF" id="PIRSF000898">
    <property type="entry name" value="Acid_Ptase_5"/>
    <property type="match status" value="1"/>
</dbReference>
<gene>
    <name evidence="7" type="ORF">C6Y39_09410</name>
</gene>
<dbReference type="EC" id="3.1.3.2" evidence="2 5"/>
<dbReference type="InterPro" id="IPR024927">
    <property type="entry name" value="Acid_PPase"/>
</dbReference>
<dbReference type="Pfam" id="PF00149">
    <property type="entry name" value="Metallophos"/>
    <property type="match status" value="1"/>
</dbReference>
<dbReference type="InterPro" id="IPR029052">
    <property type="entry name" value="Metallo-depent_PP-like"/>
</dbReference>
<dbReference type="SUPFAM" id="SSF56300">
    <property type="entry name" value="Metallo-dependent phosphatases"/>
    <property type="match status" value="1"/>
</dbReference>
<evidence type="ECO:0000313" key="7">
    <source>
        <dbReference type="EMBL" id="PRO69247.1"/>
    </source>
</evidence>
<name>A0ABX5CNV7_9ALTE</name>
<keyword evidence="8" id="KW-1185">Reference proteome</keyword>
<keyword evidence="3" id="KW-0732">Signal</keyword>